<dbReference type="PIRSF" id="PIRSF000337">
    <property type="entry name" value="NTA_MOA"/>
    <property type="match status" value="1"/>
</dbReference>
<dbReference type="Proteomes" id="UP000094236">
    <property type="component" value="Unassembled WGS sequence"/>
</dbReference>
<dbReference type="PANTHER" id="PTHR30011:SF16">
    <property type="entry name" value="C2H2 FINGER DOMAIN TRANSCRIPTION FACTOR (EUROFUNG)-RELATED"/>
    <property type="match status" value="1"/>
</dbReference>
<reference evidence="8" key="1">
    <citation type="submission" date="2016-05" db="EMBL/GenBank/DDBJ databases">
        <title>Comparative genomics of biotechnologically important yeasts.</title>
        <authorList>
            <consortium name="DOE Joint Genome Institute"/>
            <person name="Riley R."/>
            <person name="Haridas S."/>
            <person name="Wolfe K.H."/>
            <person name="Lopes M.R."/>
            <person name="Hittinger C.T."/>
            <person name="Goker M."/>
            <person name="Salamov A."/>
            <person name="Wisecaver J."/>
            <person name="Long T.M."/>
            <person name="Aerts A.L."/>
            <person name="Barry K."/>
            <person name="Choi C."/>
            <person name="Clum A."/>
            <person name="Coughlan A.Y."/>
            <person name="Deshpande S."/>
            <person name="Douglass A.P."/>
            <person name="Hanson S.J."/>
            <person name="Klenk H.-P."/>
            <person name="Labutti K."/>
            <person name="Lapidus A."/>
            <person name="Lindquist E."/>
            <person name="Lipzen A."/>
            <person name="Meier-Kolthoff J.P."/>
            <person name="Ohm R.A."/>
            <person name="Otillar R.P."/>
            <person name="Pangilinan J."/>
            <person name="Peng Y."/>
            <person name="Rokas A."/>
            <person name="Rosa C.A."/>
            <person name="Scheuner C."/>
            <person name="Sibirny A.A."/>
            <person name="Slot J.C."/>
            <person name="Stielow J.B."/>
            <person name="Sun H."/>
            <person name="Kurtzman C.P."/>
            <person name="Blackwell M."/>
            <person name="Grigoriev I.V."/>
            <person name="Jeffries T.W."/>
        </authorList>
    </citation>
    <scope>NUCLEOTIDE SEQUENCE [LARGE SCALE GENOMIC DNA]</scope>
    <source>
        <strain evidence="8">NRRL Y-2460</strain>
    </source>
</reference>
<keyword evidence="1" id="KW-0285">Flavoprotein</keyword>
<dbReference type="InterPro" id="IPR051260">
    <property type="entry name" value="Diverse_substr_monoxygenases"/>
</dbReference>
<evidence type="ECO:0000259" key="6">
    <source>
        <dbReference type="Pfam" id="PF00296"/>
    </source>
</evidence>
<dbReference type="STRING" id="669874.A0A1E4TX92"/>
<evidence type="ECO:0000256" key="2">
    <source>
        <dbReference type="ARBA" id="ARBA00022643"/>
    </source>
</evidence>
<dbReference type="AlphaFoldDB" id="A0A1E4TX92"/>
<sequence length="500" mass="56041">MTNEIKPKKKLIINAFDMGCIGLQNPGLWTHPDDTKASGYKSIEYWTNLAKLLEKGKFNALFLADVLGGYDVYNGPRNIAPAARAAAQWPVNEPSAVVPAMAAVTKNLCFGITFSTISEAPYHLTRRLATLDHLTKGRVGWNVVSSYLDSAARNLLNGEPLPEHDERYVRAAEYIQVVYELFLSSWRDDAVINDRKKRIYTDPERVREINFEGNYFKVPGPNITEPTPQRLPVILQAGTSSAGKDFAAKNAESVFVTGFSPESLKTQIDAIKSIAKNKYNREEGTIKFVQLVTVIIGQTFEEAEKKYEEYRSHGDIQGAQALFSGWTGIDIGQFDEKEELRDVGSNAVRGFVDNWTKSAPGDPPNLKKTREYVAKQITVGGLGPVFHGTATQVADEIEKWVNISGIDGFNFTYAVSPGSFEDIVEYLIPELQKRELVWDDYPESKVGDEPSLSFRESLFGTDREDPKFLLPSHPAGKLRWTPEFSKEEFEKYITELKENS</sequence>
<dbReference type="SUPFAM" id="SSF51679">
    <property type="entry name" value="Bacterial luciferase-like"/>
    <property type="match status" value="1"/>
</dbReference>
<dbReference type="InterPro" id="IPR011251">
    <property type="entry name" value="Luciferase-like_dom"/>
</dbReference>
<dbReference type="Pfam" id="PF00296">
    <property type="entry name" value="Bac_luciferase"/>
    <property type="match status" value="1"/>
</dbReference>
<dbReference type="EMBL" id="KV454013">
    <property type="protein sequence ID" value="ODV96344.1"/>
    <property type="molecule type" value="Genomic_DNA"/>
</dbReference>
<dbReference type="InterPro" id="IPR036661">
    <property type="entry name" value="Luciferase-like_sf"/>
</dbReference>
<accession>A0A1E4TX92</accession>
<dbReference type="OrthoDB" id="5561043at2759"/>
<dbReference type="NCBIfam" id="TIGR03860">
    <property type="entry name" value="FMN_nitrolo"/>
    <property type="match status" value="1"/>
</dbReference>
<evidence type="ECO:0000313" key="7">
    <source>
        <dbReference type="EMBL" id="ODV96344.1"/>
    </source>
</evidence>
<organism evidence="7 8">
    <name type="scientific">Pachysolen tannophilus NRRL Y-2460</name>
    <dbReference type="NCBI Taxonomy" id="669874"/>
    <lineage>
        <taxon>Eukaryota</taxon>
        <taxon>Fungi</taxon>
        <taxon>Dikarya</taxon>
        <taxon>Ascomycota</taxon>
        <taxon>Saccharomycotina</taxon>
        <taxon>Pichiomycetes</taxon>
        <taxon>Pachysolenaceae</taxon>
        <taxon>Pachysolen</taxon>
    </lineage>
</organism>
<evidence type="ECO:0000313" key="8">
    <source>
        <dbReference type="Proteomes" id="UP000094236"/>
    </source>
</evidence>
<keyword evidence="4" id="KW-0503">Monooxygenase</keyword>
<dbReference type="GO" id="GO:0016705">
    <property type="term" value="F:oxidoreductase activity, acting on paired donors, with incorporation or reduction of molecular oxygen"/>
    <property type="evidence" value="ECO:0007669"/>
    <property type="project" value="InterPro"/>
</dbReference>
<dbReference type="Gene3D" id="3.20.20.30">
    <property type="entry name" value="Luciferase-like domain"/>
    <property type="match status" value="1"/>
</dbReference>
<dbReference type="PANTHER" id="PTHR30011">
    <property type="entry name" value="ALKANESULFONATE MONOOXYGENASE-RELATED"/>
    <property type="match status" value="1"/>
</dbReference>
<keyword evidence="2" id="KW-0288">FMN</keyword>
<evidence type="ECO:0000256" key="3">
    <source>
        <dbReference type="ARBA" id="ARBA00023002"/>
    </source>
</evidence>
<evidence type="ECO:0000256" key="1">
    <source>
        <dbReference type="ARBA" id="ARBA00022630"/>
    </source>
</evidence>
<keyword evidence="3" id="KW-0560">Oxidoreductase</keyword>
<comment type="similarity">
    <text evidence="5">Belongs to the NtaA/SnaA/DszA monooxygenase family.</text>
</comment>
<feature type="domain" description="Luciferase-like" evidence="6">
    <location>
        <begin position="34"/>
        <end position="402"/>
    </location>
</feature>
<name>A0A1E4TX92_PACTA</name>
<dbReference type="GO" id="GO:0004497">
    <property type="term" value="F:monooxygenase activity"/>
    <property type="evidence" value="ECO:0007669"/>
    <property type="project" value="UniProtKB-KW"/>
</dbReference>
<gene>
    <name evidence="7" type="ORF">PACTADRAFT_41795</name>
</gene>
<proteinExistence type="inferred from homology"/>
<evidence type="ECO:0000256" key="4">
    <source>
        <dbReference type="ARBA" id="ARBA00023033"/>
    </source>
</evidence>
<dbReference type="InterPro" id="IPR016215">
    <property type="entry name" value="NTA_MOA"/>
</dbReference>
<evidence type="ECO:0000256" key="5">
    <source>
        <dbReference type="ARBA" id="ARBA00033748"/>
    </source>
</evidence>
<keyword evidence="8" id="KW-1185">Reference proteome</keyword>
<protein>
    <recommendedName>
        <fullName evidence="6">Luciferase-like domain-containing protein</fullName>
    </recommendedName>
</protein>